<evidence type="ECO:0000256" key="8">
    <source>
        <dbReference type="SAM" id="Phobius"/>
    </source>
</evidence>
<dbReference type="PANTHER" id="PTHR43652:SF2">
    <property type="entry name" value="BASIC AMINO ACID ANTIPORTER YFCC-RELATED"/>
    <property type="match status" value="1"/>
</dbReference>
<feature type="transmembrane region" description="Helical" evidence="8">
    <location>
        <begin position="148"/>
        <end position="169"/>
    </location>
</feature>
<reference evidence="10 11" key="1">
    <citation type="submission" date="2017-07" db="EMBL/GenBank/DDBJ databases">
        <title>Complete genome sequence of Actinoalloteichus hoggarensis DSM 45943, type strain of Actinoalloteichus hoggarensis.</title>
        <authorList>
            <person name="Ruckert C."/>
            <person name="Nouioui I."/>
            <person name="Willmese J."/>
            <person name="van Wezel G."/>
            <person name="Klenk H.-P."/>
            <person name="Kalinowski J."/>
            <person name="Zotchev S.B."/>
        </authorList>
    </citation>
    <scope>NUCLEOTIDE SEQUENCE [LARGE SCALE GENOMIC DNA]</scope>
    <source>
        <strain evidence="10 11">DSM 45943</strain>
    </source>
</reference>
<feature type="transmembrane region" description="Helical" evidence="8">
    <location>
        <begin position="234"/>
        <end position="256"/>
    </location>
</feature>
<comment type="subcellular location">
    <subcellularLocation>
        <location evidence="1">Membrane</location>
        <topology evidence="1">Multi-pass membrane protein</topology>
    </subcellularLocation>
</comment>
<feature type="region of interest" description="Disordered" evidence="7">
    <location>
        <begin position="20"/>
        <end position="65"/>
    </location>
</feature>
<proteinExistence type="predicted"/>
<feature type="transmembrane region" description="Helical" evidence="8">
    <location>
        <begin position="420"/>
        <end position="441"/>
    </location>
</feature>
<accession>A0A221W6V2</accession>
<dbReference type="InterPro" id="IPR051679">
    <property type="entry name" value="DASS-Related_Transporters"/>
</dbReference>
<sequence>MTSACGQTLVAVTELDTDREPPLTVYATTPPRGPAARRTGAAPATRRPGTAPRSDGPDSARARRGRTRAIAPTALAVGALTLLYLVLPGPEAGLPAEGRITLVVFAGAVLAWTCTRWDDVFVSLAAALSLTLLGVLRPDELFGALGDGVIWLLIAAFVLAAALTAAGLPDRLAVALLTRAGSVRGLAHLLTAALVVSALLVPATSGRAALALPVFLAVARALPGRERVVRALSLLIPTVILLSAVATLTGAGAHLITVEVLRTATGEGIDFGGWLLAGLPLAVVGSHLAAELVLLLMTRRADRRRRLVLRQVDLVADGGSTPPRADRRAKSVAMLVCLIVLAWCTETWHGVEPALIALIGALAVTAPGVGTVSLSPALRSVPWSLLLFMAATAVLGGALLDSGAADWLMGTLLNGVAAGEASAAGFLALVVVVSTAAHLVLQSRSARSSVLVPLLVPAAVVFGLNPAAVAFASTAAAGFCHTLPSSAKPVAMFADLGSLPGYGRRDLLRLSALLAPLLAALVLGFAWFVWPHLGLPLR</sequence>
<dbReference type="GO" id="GO:0005886">
    <property type="term" value="C:plasma membrane"/>
    <property type="evidence" value="ECO:0007669"/>
    <property type="project" value="TreeGrafter"/>
</dbReference>
<keyword evidence="2" id="KW-0813">Transport</keyword>
<dbReference type="Pfam" id="PF03600">
    <property type="entry name" value="CitMHS"/>
    <property type="match status" value="1"/>
</dbReference>
<evidence type="ECO:0000256" key="3">
    <source>
        <dbReference type="ARBA" id="ARBA00022692"/>
    </source>
</evidence>
<keyword evidence="3 8" id="KW-0812">Transmembrane</keyword>
<evidence type="ECO:0000313" key="10">
    <source>
        <dbReference type="EMBL" id="ASO21474.1"/>
    </source>
</evidence>
<protein>
    <submittedName>
        <fullName evidence="10">Citrate carrier</fullName>
    </submittedName>
</protein>
<evidence type="ECO:0000256" key="5">
    <source>
        <dbReference type="ARBA" id="ARBA00022989"/>
    </source>
</evidence>
<organism evidence="10 11">
    <name type="scientific">Actinoalloteichus hoggarensis</name>
    <dbReference type="NCBI Taxonomy" id="1470176"/>
    <lineage>
        <taxon>Bacteria</taxon>
        <taxon>Bacillati</taxon>
        <taxon>Actinomycetota</taxon>
        <taxon>Actinomycetes</taxon>
        <taxon>Pseudonocardiales</taxon>
        <taxon>Pseudonocardiaceae</taxon>
        <taxon>Actinoalloteichus</taxon>
    </lineage>
</organism>
<evidence type="ECO:0000259" key="9">
    <source>
        <dbReference type="Pfam" id="PF03600"/>
    </source>
</evidence>
<feature type="transmembrane region" description="Helical" evidence="8">
    <location>
        <begin position="93"/>
        <end position="113"/>
    </location>
</feature>
<dbReference type="AlphaFoldDB" id="A0A221W6V2"/>
<feature type="domain" description="Citrate transporter-like" evidence="9">
    <location>
        <begin position="116"/>
        <end position="476"/>
    </location>
</feature>
<dbReference type="PANTHER" id="PTHR43652">
    <property type="entry name" value="BASIC AMINO ACID ANTIPORTER YFCC-RELATED"/>
    <property type="match status" value="1"/>
</dbReference>
<name>A0A221W6V2_9PSEU</name>
<keyword evidence="4" id="KW-0677">Repeat</keyword>
<dbReference type="InterPro" id="IPR004680">
    <property type="entry name" value="Cit_transptr-like_dom"/>
</dbReference>
<evidence type="ECO:0000256" key="4">
    <source>
        <dbReference type="ARBA" id="ARBA00022737"/>
    </source>
</evidence>
<evidence type="ECO:0000256" key="6">
    <source>
        <dbReference type="ARBA" id="ARBA00023136"/>
    </source>
</evidence>
<dbReference type="Proteomes" id="UP000204221">
    <property type="component" value="Chromosome"/>
</dbReference>
<keyword evidence="6 8" id="KW-0472">Membrane</keyword>
<dbReference type="KEGG" id="ahg:AHOG_19260"/>
<feature type="transmembrane region" description="Helical" evidence="8">
    <location>
        <begin position="507"/>
        <end position="530"/>
    </location>
</feature>
<keyword evidence="11" id="KW-1185">Reference proteome</keyword>
<feature type="transmembrane region" description="Helical" evidence="8">
    <location>
        <begin position="354"/>
        <end position="374"/>
    </location>
</feature>
<feature type="transmembrane region" description="Helical" evidence="8">
    <location>
        <begin position="276"/>
        <end position="297"/>
    </location>
</feature>
<feature type="transmembrane region" description="Helical" evidence="8">
    <location>
        <begin position="206"/>
        <end position="222"/>
    </location>
</feature>
<feature type="transmembrane region" description="Helical" evidence="8">
    <location>
        <begin position="69"/>
        <end position="87"/>
    </location>
</feature>
<dbReference type="EMBL" id="CP022521">
    <property type="protein sequence ID" value="ASO21474.1"/>
    <property type="molecule type" value="Genomic_DNA"/>
</dbReference>
<keyword evidence="5 8" id="KW-1133">Transmembrane helix</keyword>
<feature type="transmembrane region" description="Helical" evidence="8">
    <location>
        <begin position="381"/>
        <end position="400"/>
    </location>
</feature>
<feature type="transmembrane region" description="Helical" evidence="8">
    <location>
        <begin position="181"/>
        <end position="200"/>
    </location>
</feature>
<feature type="transmembrane region" description="Helical" evidence="8">
    <location>
        <begin position="332"/>
        <end position="348"/>
    </location>
</feature>
<evidence type="ECO:0000256" key="7">
    <source>
        <dbReference type="SAM" id="MobiDB-lite"/>
    </source>
</evidence>
<evidence type="ECO:0000313" key="11">
    <source>
        <dbReference type="Proteomes" id="UP000204221"/>
    </source>
</evidence>
<evidence type="ECO:0000256" key="1">
    <source>
        <dbReference type="ARBA" id="ARBA00004141"/>
    </source>
</evidence>
<feature type="compositionally biased region" description="Low complexity" evidence="7">
    <location>
        <begin position="27"/>
        <end position="53"/>
    </location>
</feature>
<gene>
    <name evidence="10" type="primary">citT</name>
    <name evidence="10" type="ORF">AHOG_19260</name>
</gene>
<feature type="transmembrane region" description="Helical" evidence="8">
    <location>
        <begin position="120"/>
        <end position="136"/>
    </location>
</feature>
<evidence type="ECO:0000256" key="2">
    <source>
        <dbReference type="ARBA" id="ARBA00022448"/>
    </source>
</evidence>
<dbReference type="GO" id="GO:0022857">
    <property type="term" value="F:transmembrane transporter activity"/>
    <property type="evidence" value="ECO:0007669"/>
    <property type="project" value="InterPro"/>
</dbReference>